<reference evidence="3 5" key="1">
    <citation type="journal article" date="2015" name="Int. J. Syst. Evol. Microbiol.">
        <title>Exiguobacterium enclense sp. nov., isolated from sediment.</title>
        <authorList>
            <person name="Dastager S.G."/>
            <person name="Mawlankar R."/>
            <person name="Sonalkar V.V."/>
            <person name="Thorat M.N."/>
            <person name="Mual P."/>
            <person name="Verma A."/>
            <person name="Krishnamurthi S."/>
            <person name="Tang S.K."/>
            <person name="Li W.J."/>
        </authorList>
    </citation>
    <scope>NUCLEOTIDE SEQUENCE [LARGE SCALE GENOMIC DNA]</scope>
    <source>
        <strain evidence="3 5">NIO-1109</strain>
    </source>
</reference>
<feature type="transmembrane region" description="Helical" evidence="1">
    <location>
        <begin position="312"/>
        <end position="329"/>
    </location>
</feature>
<dbReference type="EMBL" id="JBAWKY010000002">
    <property type="protein sequence ID" value="MEI4462397.1"/>
    <property type="molecule type" value="Genomic_DNA"/>
</dbReference>
<dbReference type="InterPro" id="IPR052722">
    <property type="entry name" value="PgpH_phosphodiesterase"/>
</dbReference>
<dbReference type="CDD" id="cd00077">
    <property type="entry name" value="HDc"/>
    <property type="match status" value="1"/>
</dbReference>
<dbReference type="SUPFAM" id="SSF109604">
    <property type="entry name" value="HD-domain/PDEase-like"/>
    <property type="match status" value="1"/>
</dbReference>
<gene>
    <name evidence="3" type="ORF">AS033_07180</name>
    <name evidence="4" type="ORF">SZL87_08190</name>
</gene>
<dbReference type="GO" id="GO:0016787">
    <property type="term" value="F:hydrolase activity"/>
    <property type="evidence" value="ECO:0007669"/>
    <property type="project" value="UniProtKB-KW"/>
</dbReference>
<dbReference type="GeneID" id="90835995"/>
<feature type="transmembrane region" description="Helical" evidence="1">
    <location>
        <begin position="359"/>
        <end position="378"/>
    </location>
</feature>
<evidence type="ECO:0000256" key="1">
    <source>
        <dbReference type="SAM" id="Phobius"/>
    </source>
</evidence>
<keyword evidence="1" id="KW-0812">Transmembrane</keyword>
<evidence type="ECO:0000313" key="3">
    <source>
        <dbReference type="EMBL" id="KSU49152.1"/>
    </source>
</evidence>
<comment type="caution">
    <text evidence="3">The sequence shown here is derived from an EMBL/GenBank/DDBJ whole genome shotgun (WGS) entry which is preliminary data.</text>
</comment>
<feature type="transmembrane region" description="Helical" evidence="1">
    <location>
        <begin position="420"/>
        <end position="443"/>
    </location>
</feature>
<dbReference type="SMR" id="A0A0V8GFW0"/>
<dbReference type="PROSITE" id="PS51831">
    <property type="entry name" value="HD"/>
    <property type="match status" value="1"/>
</dbReference>
<name>A0A0V8GFW0_9BACL</name>
<dbReference type="NCBIfam" id="TIGR00277">
    <property type="entry name" value="HDIG"/>
    <property type="match status" value="1"/>
</dbReference>
<dbReference type="InterPro" id="IPR003607">
    <property type="entry name" value="HD/PDEase_dom"/>
</dbReference>
<dbReference type="SMART" id="SM00471">
    <property type="entry name" value="HDc"/>
    <property type="match status" value="1"/>
</dbReference>
<dbReference type="InterPro" id="IPR011621">
    <property type="entry name" value="Metal-dep_PHydrolase_7TM_intra"/>
</dbReference>
<dbReference type="PANTHER" id="PTHR36442">
    <property type="entry name" value="CYCLIC-DI-AMP PHOSPHODIESTERASE PGPH"/>
    <property type="match status" value="1"/>
</dbReference>
<evidence type="ECO:0000259" key="2">
    <source>
        <dbReference type="PROSITE" id="PS51831"/>
    </source>
</evidence>
<protein>
    <submittedName>
        <fullName evidence="4">HDIG domain-containing metalloprotein</fullName>
    </submittedName>
    <submittedName>
        <fullName evidence="3">Phosphohydrolase</fullName>
    </submittedName>
</protein>
<dbReference type="InterPro" id="IPR006675">
    <property type="entry name" value="HDIG_dom"/>
</dbReference>
<keyword evidence="1" id="KW-1133">Transmembrane helix</keyword>
<proteinExistence type="predicted"/>
<feature type="transmembrane region" description="Helical" evidence="1">
    <location>
        <begin position="285"/>
        <end position="306"/>
    </location>
</feature>
<dbReference type="InterPro" id="IPR006674">
    <property type="entry name" value="HD_domain"/>
</dbReference>
<organism evidence="3 5">
    <name type="scientific">Exiguobacterium indicum</name>
    <dbReference type="NCBI Taxonomy" id="296995"/>
    <lineage>
        <taxon>Bacteria</taxon>
        <taxon>Bacillati</taxon>
        <taxon>Bacillota</taxon>
        <taxon>Bacilli</taxon>
        <taxon>Bacillales</taxon>
        <taxon>Bacillales Family XII. Incertae Sedis</taxon>
        <taxon>Exiguobacterium</taxon>
    </lineage>
</organism>
<evidence type="ECO:0000313" key="6">
    <source>
        <dbReference type="Proteomes" id="UP001387110"/>
    </source>
</evidence>
<keyword evidence="6" id="KW-1185">Reference proteome</keyword>
<keyword evidence="3" id="KW-0378">Hydrolase</keyword>
<dbReference type="Pfam" id="PF01966">
    <property type="entry name" value="HD"/>
    <property type="match status" value="1"/>
</dbReference>
<dbReference type="PANTHER" id="PTHR36442:SF1">
    <property type="entry name" value="CYCLIC-DI-AMP PHOSPHODIESTERASE PGPH"/>
    <property type="match status" value="1"/>
</dbReference>
<dbReference type="Proteomes" id="UP001387110">
    <property type="component" value="Unassembled WGS sequence"/>
</dbReference>
<evidence type="ECO:0000313" key="4">
    <source>
        <dbReference type="EMBL" id="MEI4462397.1"/>
    </source>
</evidence>
<feature type="transmembrane region" description="Helical" evidence="1">
    <location>
        <begin position="254"/>
        <end position="273"/>
    </location>
</feature>
<dbReference type="OrthoDB" id="9806952at2"/>
<dbReference type="Pfam" id="PF07697">
    <property type="entry name" value="7TMR-HDED"/>
    <property type="match status" value="1"/>
</dbReference>
<evidence type="ECO:0000313" key="5">
    <source>
        <dbReference type="Proteomes" id="UP000053797"/>
    </source>
</evidence>
<sequence>MRKVGVWVGLLTVVFYLVVSTMMYVSVRPEALSAEPFSIAEEDIRSPLTMEDRVATNQIKENSVAAIESQYTIKQEYAAQQIDKVEQLFASLSGIKKTNEIGKIKQRLRGTEAATLLKDDELRLLVTSTTALRNTTRDVVITAIEEAMRQRISSDGGEVAEARENARTDIERSPLSFSLKAVAKAMTDQLIVTNYVYDPEKTEQLRKQTSDKVEPVIISEGEVIVKRGEVISQDAYRQLQLVGLISDRQSLKPLLGAMLVSALMTAFLFGFIHRSKLRYAQMGRIRLFGLVYLVVSLQLLVMYGMAFLADDINPAFYLLTPTAFAALVLRNLLNERIALSSSLFTALAGTFFYSTNQNFSFNIAIYLLVGGLVATFFLRSSLSRRRIFMSSVSIAGANIAIFLAFVLLRSGTFELRETLILVGFAIASGILSAVLAIGLLPFLEMTFGILAPTRLLELLNPTHPLLKKLLVEAPGTYHHSMMVANLAETACEAIGADGLLARVGAYYHDLGKTRRPLYFIENQHGRNPHDRLTPEESARVILAHTEDGVELLEDAKLPAAIIDICRQHHGTSLLRYFYVKAAEQGEVDEETFRYTGPKPQTREAAVIMIVDSIEAAVRSMKAPSEEGIRDLVAKIIREKMMDDQFAECDITTREIYRVGESACHTLSGLFHERIEYPELKKEATT</sequence>
<feature type="transmembrane region" description="Helical" evidence="1">
    <location>
        <begin position="387"/>
        <end position="408"/>
    </location>
</feature>
<dbReference type="EMBL" id="LNQL01000002">
    <property type="protein sequence ID" value="KSU49152.1"/>
    <property type="molecule type" value="Genomic_DNA"/>
</dbReference>
<feature type="domain" description="HD" evidence="2">
    <location>
        <begin position="476"/>
        <end position="616"/>
    </location>
</feature>
<dbReference type="Pfam" id="PF07698">
    <property type="entry name" value="7TM-7TMR_HD"/>
    <property type="match status" value="1"/>
</dbReference>
<accession>A0A0V8GFW0</accession>
<dbReference type="AlphaFoldDB" id="A0A0V8GFW0"/>
<dbReference type="Proteomes" id="UP000053797">
    <property type="component" value="Unassembled WGS sequence"/>
</dbReference>
<keyword evidence="1" id="KW-0472">Membrane</keyword>
<dbReference type="Gene3D" id="1.10.3210.10">
    <property type="entry name" value="Hypothetical protein af1432"/>
    <property type="match status" value="1"/>
</dbReference>
<reference evidence="4 6" key="2">
    <citation type="submission" date="2023-12" db="EMBL/GenBank/DDBJ databases">
        <authorList>
            <person name="Easwaran N."/>
            <person name="Lazarus H.P.S."/>
        </authorList>
    </citation>
    <scope>NUCLEOTIDE SEQUENCE [LARGE SCALE GENOMIC DNA]</scope>
    <source>
        <strain evidence="4 6">VIT-2023</strain>
    </source>
</reference>
<dbReference type="InterPro" id="IPR011624">
    <property type="entry name" value="Metal-dep_PHydrolase_7TM_extra"/>
</dbReference>
<dbReference type="RefSeq" id="WP_058265081.1">
    <property type="nucleotide sequence ID" value="NZ_FMYN01000002.1"/>
</dbReference>